<accession>A0A239C7E9</accession>
<evidence type="ECO:0000313" key="2">
    <source>
        <dbReference type="EMBL" id="SNS15822.1"/>
    </source>
</evidence>
<feature type="region of interest" description="Disordered" evidence="1">
    <location>
        <begin position="1"/>
        <end position="40"/>
    </location>
</feature>
<protein>
    <submittedName>
        <fullName evidence="2">Uncharacterized protein</fullName>
    </submittedName>
</protein>
<dbReference type="RefSeq" id="WP_089275174.1">
    <property type="nucleotide sequence ID" value="NZ_FZOC01000007.1"/>
</dbReference>
<proteinExistence type="predicted"/>
<dbReference type="EMBL" id="FZOC01000007">
    <property type="protein sequence ID" value="SNS15822.1"/>
    <property type="molecule type" value="Genomic_DNA"/>
</dbReference>
<dbReference type="AlphaFoldDB" id="A0A239C7E9"/>
<reference evidence="2 3" key="1">
    <citation type="submission" date="2017-06" db="EMBL/GenBank/DDBJ databases">
        <authorList>
            <person name="Kim H.J."/>
            <person name="Triplett B.A."/>
        </authorList>
    </citation>
    <scope>NUCLEOTIDE SEQUENCE [LARGE SCALE GENOMIC DNA]</scope>
    <source>
        <strain evidence="2 3">DSM 13116</strain>
    </source>
</reference>
<feature type="compositionally biased region" description="Basic residues" evidence="1">
    <location>
        <begin position="9"/>
        <end position="19"/>
    </location>
</feature>
<name>A0A239C7E9_9BACT</name>
<dbReference type="Proteomes" id="UP000198324">
    <property type="component" value="Unassembled WGS sequence"/>
</dbReference>
<evidence type="ECO:0000313" key="3">
    <source>
        <dbReference type="Proteomes" id="UP000198324"/>
    </source>
</evidence>
<organism evidence="2 3">
    <name type="scientific">Humidesulfovibrio mexicanus</name>
    <dbReference type="NCBI Taxonomy" id="147047"/>
    <lineage>
        <taxon>Bacteria</taxon>
        <taxon>Pseudomonadati</taxon>
        <taxon>Thermodesulfobacteriota</taxon>
        <taxon>Desulfovibrionia</taxon>
        <taxon>Desulfovibrionales</taxon>
        <taxon>Desulfovibrionaceae</taxon>
        <taxon>Humidesulfovibrio</taxon>
    </lineage>
</organism>
<gene>
    <name evidence="2" type="ORF">SAMN04488503_2982</name>
</gene>
<evidence type="ECO:0000256" key="1">
    <source>
        <dbReference type="SAM" id="MobiDB-lite"/>
    </source>
</evidence>
<sequence length="78" mass="8459">MTTAEYIKRLRRAAPKRGARGAQPESHPSAPGAETRPMRAHRAFAALLEESKGAAAHMRGVELPKAMETPRCLLSPLV</sequence>
<keyword evidence="3" id="KW-1185">Reference proteome</keyword>